<organism evidence="1">
    <name type="scientific">freshwater metagenome</name>
    <dbReference type="NCBI Taxonomy" id="449393"/>
    <lineage>
        <taxon>unclassified sequences</taxon>
        <taxon>metagenomes</taxon>
        <taxon>ecological metagenomes</taxon>
    </lineage>
</organism>
<dbReference type="EMBL" id="CAFAAI010000029">
    <property type="protein sequence ID" value="CAB4789269.1"/>
    <property type="molecule type" value="Genomic_DNA"/>
</dbReference>
<proteinExistence type="predicted"/>
<sequence>MPTPTGPQVFNTLIMSGKETGLYGVPTAANLVVGMNAAVGGYATTAIYHWVTEPSFQPRALRHIPDEGFRGVAGQDFDLIPGPGNGTVGFGGMVYLDSFPHILQNMMGTDSVGSVVNSAYTHQMTAATTPASYTYQWAQGIQAYQFPGTRLTSIRLSFNASDGALTYQAQGTSKLGVALATNPLTTGAANAVGYEYPLDANLTRAAAGWQGMMVIDGTVAGSGGVASVMEGELTFSRQLTPIHSLNGTQDVSLIYAGPLQVQGRLTLDWYDSKALGYFQGNSANALGAVSNPVQLQFTLPSTATGTASGSGSLAAAVITNGVPQPIVFTGTGFTSQMVGGTLTIGSIVTNIIGFTSVTSMTVSGGALGYYNSPSTNTALGSTAYTISYSNRTLAISMQKAAWRQVDIERSGAIYTQVGNITALYTGATWGASATPGDTGPCKVTVVNGYASQY</sequence>
<name>A0A6J6WYR1_9ZZZZ</name>
<protein>
    <submittedName>
        <fullName evidence="1">Unannotated protein</fullName>
    </submittedName>
</protein>
<dbReference type="AlphaFoldDB" id="A0A6J6WYR1"/>
<gene>
    <name evidence="1" type="ORF">UFOPK2992_00294</name>
</gene>
<accession>A0A6J6WYR1</accession>
<reference evidence="1" key="1">
    <citation type="submission" date="2020-05" db="EMBL/GenBank/DDBJ databases">
        <authorList>
            <person name="Chiriac C."/>
            <person name="Salcher M."/>
            <person name="Ghai R."/>
            <person name="Kavagutti S V."/>
        </authorList>
    </citation>
    <scope>NUCLEOTIDE SEQUENCE</scope>
</reference>
<evidence type="ECO:0000313" key="1">
    <source>
        <dbReference type="EMBL" id="CAB4789269.1"/>
    </source>
</evidence>